<dbReference type="GO" id="GO:0034097">
    <property type="term" value="P:response to cytokine"/>
    <property type="evidence" value="ECO:0007669"/>
    <property type="project" value="TreeGrafter"/>
</dbReference>
<dbReference type="AlphaFoldDB" id="A0A9J6C2Q3"/>
<dbReference type="InterPro" id="IPR008967">
    <property type="entry name" value="p53-like_TF_DNA-bd_sf"/>
</dbReference>
<feature type="domain" description="RHD" evidence="2">
    <location>
        <begin position="71"/>
        <end position="250"/>
    </location>
</feature>
<dbReference type="FunFam" id="2.60.40.10:FF:000046">
    <property type="entry name" value="Nuclear factor NF-kappa-B p105 subunit"/>
    <property type="match status" value="1"/>
</dbReference>
<organism evidence="3 4">
    <name type="scientific">Polypedilum vanderplanki</name>
    <name type="common">Sleeping chironomid midge</name>
    <dbReference type="NCBI Taxonomy" id="319348"/>
    <lineage>
        <taxon>Eukaryota</taxon>
        <taxon>Metazoa</taxon>
        <taxon>Ecdysozoa</taxon>
        <taxon>Arthropoda</taxon>
        <taxon>Hexapoda</taxon>
        <taxon>Insecta</taxon>
        <taxon>Pterygota</taxon>
        <taxon>Neoptera</taxon>
        <taxon>Endopterygota</taxon>
        <taxon>Diptera</taxon>
        <taxon>Nematocera</taxon>
        <taxon>Chironomoidea</taxon>
        <taxon>Chironomidae</taxon>
        <taxon>Chironominae</taxon>
        <taxon>Polypedilum</taxon>
        <taxon>Polypedilum</taxon>
    </lineage>
</organism>
<evidence type="ECO:0000256" key="1">
    <source>
        <dbReference type="SAM" id="MobiDB-lite"/>
    </source>
</evidence>
<feature type="compositionally biased region" description="Polar residues" evidence="1">
    <location>
        <begin position="620"/>
        <end position="629"/>
    </location>
</feature>
<accession>A0A9J6C2Q3</accession>
<feature type="compositionally biased region" description="Polar residues" evidence="1">
    <location>
        <begin position="737"/>
        <end position="746"/>
    </location>
</feature>
<keyword evidence="4" id="KW-1185">Reference proteome</keyword>
<dbReference type="InterPro" id="IPR037059">
    <property type="entry name" value="RHD_DNA_bind_dom_sf"/>
</dbReference>
<dbReference type="EMBL" id="JADBJN010000002">
    <property type="protein sequence ID" value="KAG5676160.1"/>
    <property type="molecule type" value="Genomic_DNA"/>
</dbReference>
<dbReference type="FunFam" id="2.60.40.340:FF:000006">
    <property type="entry name" value="Dorsal isoform 1-B"/>
    <property type="match status" value="1"/>
</dbReference>
<feature type="compositionally biased region" description="Low complexity" evidence="1">
    <location>
        <begin position="698"/>
        <end position="709"/>
    </location>
</feature>
<gene>
    <name evidence="3" type="ORF">PVAND_006009</name>
</gene>
<evidence type="ECO:0000313" key="3">
    <source>
        <dbReference type="EMBL" id="KAG5676160.1"/>
    </source>
</evidence>
<dbReference type="GO" id="GO:0045087">
    <property type="term" value="P:innate immune response"/>
    <property type="evidence" value="ECO:0007669"/>
    <property type="project" value="TreeGrafter"/>
</dbReference>
<proteinExistence type="predicted"/>
<dbReference type="SUPFAM" id="SSF81296">
    <property type="entry name" value="E set domains"/>
    <property type="match status" value="1"/>
</dbReference>
<dbReference type="GO" id="GO:0001228">
    <property type="term" value="F:DNA-binding transcription activator activity, RNA polymerase II-specific"/>
    <property type="evidence" value="ECO:0007669"/>
    <property type="project" value="UniProtKB-ARBA"/>
</dbReference>
<feature type="compositionally biased region" description="Low complexity" evidence="1">
    <location>
        <begin position="755"/>
        <end position="767"/>
    </location>
</feature>
<feature type="compositionally biased region" description="Low complexity" evidence="1">
    <location>
        <begin position="602"/>
        <end position="613"/>
    </location>
</feature>
<feature type="compositionally biased region" description="Acidic residues" evidence="1">
    <location>
        <begin position="713"/>
        <end position="733"/>
    </location>
</feature>
<dbReference type="Gene3D" id="2.60.40.340">
    <property type="entry name" value="Rel homology domain (RHD), DNA-binding domain"/>
    <property type="match status" value="1"/>
</dbReference>
<dbReference type="OrthoDB" id="7881762at2759"/>
<dbReference type="GO" id="GO:0005737">
    <property type="term" value="C:cytoplasm"/>
    <property type="evidence" value="ECO:0007669"/>
    <property type="project" value="InterPro"/>
</dbReference>
<dbReference type="PRINTS" id="PR00057">
    <property type="entry name" value="NFKBTNSCPFCT"/>
</dbReference>
<dbReference type="GO" id="GO:0035206">
    <property type="term" value="P:regulation of hemocyte proliferation"/>
    <property type="evidence" value="ECO:0007669"/>
    <property type="project" value="UniProtKB-ARBA"/>
</dbReference>
<dbReference type="InterPro" id="IPR033926">
    <property type="entry name" value="IPT_NFkappaB"/>
</dbReference>
<dbReference type="Proteomes" id="UP001107558">
    <property type="component" value="Chromosome 2"/>
</dbReference>
<dbReference type="InterPro" id="IPR002909">
    <property type="entry name" value="IPT_dom"/>
</dbReference>
<dbReference type="GO" id="GO:0038061">
    <property type="term" value="P:non-canonical NF-kappaB signal transduction"/>
    <property type="evidence" value="ECO:0007669"/>
    <property type="project" value="TreeGrafter"/>
</dbReference>
<dbReference type="PANTHER" id="PTHR24169:SF25">
    <property type="entry name" value="DORSAL-RELATED IMMUNITY FACTOR DIF-RELATED"/>
    <property type="match status" value="1"/>
</dbReference>
<dbReference type="Gene3D" id="2.60.40.10">
    <property type="entry name" value="Immunoglobulins"/>
    <property type="match status" value="1"/>
</dbReference>
<dbReference type="Pfam" id="PF00554">
    <property type="entry name" value="RHD_DNA_bind"/>
    <property type="match status" value="1"/>
</dbReference>
<reference evidence="3" key="1">
    <citation type="submission" date="2021-03" db="EMBL/GenBank/DDBJ databases">
        <title>Chromosome level genome of the anhydrobiotic midge Polypedilum vanderplanki.</title>
        <authorList>
            <person name="Yoshida Y."/>
            <person name="Kikawada T."/>
            <person name="Gusev O."/>
        </authorList>
    </citation>
    <scope>NUCLEOTIDE SEQUENCE</scope>
    <source>
        <strain evidence="3">NIAS01</strain>
        <tissue evidence="3">Whole body or cell culture</tissue>
    </source>
</reference>
<dbReference type="SMART" id="SM00429">
    <property type="entry name" value="IPT"/>
    <property type="match status" value="1"/>
</dbReference>
<feature type="region of interest" description="Disordered" evidence="1">
    <location>
        <begin position="602"/>
        <end position="774"/>
    </location>
</feature>
<dbReference type="GO" id="GO:0033554">
    <property type="term" value="P:cellular response to stress"/>
    <property type="evidence" value="ECO:0007669"/>
    <property type="project" value="TreeGrafter"/>
</dbReference>
<dbReference type="GO" id="GO:0000978">
    <property type="term" value="F:RNA polymerase II cis-regulatory region sequence-specific DNA binding"/>
    <property type="evidence" value="ECO:0007669"/>
    <property type="project" value="TreeGrafter"/>
</dbReference>
<name>A0A9J6C2Q3_POLVA</name>
<dbReference type="PROSITE" id="PS50254">
    <property type="entry name" value="REL_2"/>
    <property type="match status" value="1"/>
</dbReference>
<dbReference type="InterPro" id="IPR000451">
    <property type="entry name" value="NFkB/Dor"/>
</dbReference>
<dbReference type="InterPro" id="IPR013783">
    <property type="entry name" value="Ig-like_fold"/>
</dbReference>
<dbReference type="PANTHER" id="PTHR24169">
    <property type="entry name" value="NUCLEAR FACTOR NF-KAPPA-B PROTEIN"/>
    <property type="match status" value="1"/>
</dbReference>
<comment type="caution">
    <text evidence="3">The sequence shown here is derived from an EMBL/GenBank/DDBJ whole genome shotgun (WGS) entry which is preliminary data.</text>
</comment>
<dbReference type="SUPFAM" id="SSF49417">
    <property type="entry name" value="p53-like transcription factors"/>
    <property type="match status" value="1"/>
</dbReference>
<dbReference type="InterPro" id="IPR032397">
    <property type="entry name" value="RHD_dimer"/>
</dbReference>
<dbReference type="PROSITE" id="PS01204">
    <property type="entry name" value="REL_1"/>
    <property type="match status" value="1"/>
</dbReference>
<dbReference type="GO" id="GO:0005654">
    <property type="term" value="C:nucleoplasm"/>
    <property type="evidence" value="ECO:0007669"/>
    <property type="project" value="UniProtKB-ARBA"/>
</dbReference>
<dbReference type="CDD" id="cd01177">
    <property type="entry name" value="IPT_NFkappaB"/>
    <property type="match status" value="1"/>
</dbReference>
<dbReference type="GO" id="GO:0007249">
    <property type="term" value="P:canonical NF-kappaB signal transduction"/>
    <property type="evidence" value="ECO:0007669"/>
    <property type="project" value="TreeGrafter"/>
</dbReference>
<dbReference type="GO" id="GO:0008063">
    <property type="term" value="P:Toll signaling pathway"/>
    <property type="evidence" value="ECO:0007669"/>
    <property type="project" value="UniProtKB-ARBA"/>
</dbReference>
<evidence type="ECO:0000259" key="2">
    <source>
        <dbReference type="PROSITE" id="PS50254"/>
    </source>
</evidence>
<feature type="compositionally biased region" description="Low complexity" evidence="1">
    <location>
        <begin position="658"/>
        <end position="676"/>
    </location>
</feature>
<dbReference type="InterPro" id="IPR011539">
    <property type="entry name" value="RHD_DNA_bind_dom"/>
</dbReference>
<dbReference type="InterPro" id="IPR030492">
    <property type="entry name" value="RHD_CS"/>
</dbReference>
<dbReference type="CDD" id="cd07887">
    <property type="entry name" value="RHD-n_Dorsal_Dif"/>
    <property type="match status" value="1"/>
</dbReference>
<dbReference type="InterPro" id="IPR014756">
    <property type="entry name" value="Ig_E-set"/>
</dbReference>
<dbReference type="GO" id="GO:0048935">
    <property type="term" value="P:peripheral nervous system neuron development"/>
    <property type="evidence" value="ECO:0007669"/>
    <property type="project" value="UniProtKB-ARBA"/>
</dbReference>
<sequence>MDDHNFGVNPNEIQAVDEVSDLSIHISDVIAVIESTDPMFPIDLNSMAPVVNGNMQTNMAPQQQQQQSPQEAIPYVAILEQPASKALRFRYECEGRSAGSIPGANSTADNKTYPTIQIKNYVGKAVVVVSCVTKDFPYKPHPHNLVGKEGCKKGVCTLEINSDDMKMVFSNLGIQCVKRRDIEEALRIREEIRVDPYRTGYTHRNQPSSIDLNAVRLCFQVFLEGPQRGRFTQPLKPVVSEPIFDKKSMSDLVITKLSHCNAFCNGGQEIILLCEKVAKEDIQIRFYEESMMPEQEPWEGYGEFQHSQVHKQVAISFRTPRYKSINLTDPVKVKVQLRRPSDGATSDPLDFEMLPLNEGRRSYWNLQRELKKRSAETDLFQQLLDVDNEEQKVDIVNFTNVNSLPLQSNNNAIEQTEVVILDTPIDDNAKPIEDDKTMLWLENAEFIIDGNNNNENNQNVINQSDDDKTLSDLLEQVAELDVIYQDHQVRKEIQAMQDELNDMDQCLPQEGEQMETDFDDAATYSSLQKAFKHPIVFTDAPPVPPKPGHVFSNSSFELILPPIVINPATPDIYMKEEKLPPLPPKRAKKISESGDKENINEQMQQQNVEQQQAQRDENTLVRNNSTRSLTPRPPQQPIVIKSADLRRSPSHKLPPKSPTKSTTSTTSSQTNTNTLPKQKKPGFFSKIFSRRKSKSDIDSSIGGDSASIKIESEMENENVDESIDDVENQFEPEDQNRSPMRSTKSLRSPKKQKYGKPVGRSVSSVSGKRPHLTPDIIHIPLKGDSSNSLPLHQSGSATHLSLPGNDFYERASTASLHPIDRKTMSALQLADVPIQDGDMELVAIADAQSLRNLCENGEHGIILDPSVDLTEAEHYALYTTLAPHATQSEFDETSCYYQPVEAGQILTPAEVARRMNDNF</sequence>
<protein>
    <recommendedName>
        <fullName evidence="2">RHD domain-containing protein</fullName>
    </recommendedName>
</protein>
<dbReference type="GO" id="GO:0002225">
    <property type="term" value="P:positive regulation of antimicrobial peptide production"/>
    <property type="evidence" value="ECO:0007669"/>
    <property type="project" value="UniProtKB-ARBA"/>
</dbReference>
<dbReference type="Pfam" id="PF16179">
    <property type="entry name" value="RHD_dimer"/>
    <property type="match status" value="1"/>
</dbReference>
<evidence type="ECO:0000313" key="4">
    <source>
        <dbReference type="Proteomes" id="UP001107558"/>
    </source>
</evidence>